<dbReference type="EMBL" id="ASPP01030576">
    <property type="protein sequence ID" value="ETO04058.1"/>
    <property type="molecule type" value="Genomic_DNA"/>
</dbReference>
<evidence type="ECO:0008006" key="3">
    <source>
        <dbReference type="Google" id="ProtNLM"/>
    </source>
</evidence>
<keyword evidence="2" id="KW-1185">Reference proteome</keyword>
<reference evidence="1 2" key="1">
    <citation type="journal article" date="2013" name="Curr. Biol.">
        <title>The Genome of the Foraminiferan Reticulomyxa filosa.</title>
        <authorList>
            <person name="Glockner G."/>
            <person name="Hulsmann N."/>
            <person name="Schleicher M."/>
            <person name="Noegel A.A."/>
            <person name="Eichinger L."/>
            <person name="Gallinger C."/>
            <person name="Pawlowski J."/>
            <person name="Sierra R."/>
            <person name="Euteneuer U."/>
            <person name="Pillet L."/>
            <person name="Moustafa A."/>
            <person name="Platzer M."/>
            <person name="Groth M."/>
            <person name="Szafranski K."/>
            <person name="Schliwa M."/>
        </authorList>
    </citation>
    <scope>NUCLEOTIDE SEQUENCE [LARGE SCALE GENOMIC DNA]</scope>
</reference>
<name>X6LQ85_RETFI</name>
<comment type="caution">
    <text evidence="1">The sequence shown here is derived from an EMBL/GenBank/DDBJ whole genome shotgun (WGS) entry which is preliminary data.</text>
</comment>
<protein>
    <recommendedName>
        <fullName evidence="3">RRM domain-containing protein</fullName>
    </recommendedName>
</protein>
<evidence type="ECO:0000313" key="1">
    <source>
        <dbReference type="EMBL" id="ETO04058.1"/>
    </source>
</evidence>
<proteinExistence type="predicted"/>
<organism evidence="1 2">
    <name type="scientific">Reticulomyxa filosa</name>
    <dbReference type="NCBI Taxonomy" id="46433"/>
    <lineage>
        <taxon>Eukaryota</taxon>
        <taxon>Sar</taxon>
        <taxon>Rhizaria</taxon>
        <taxon>Retaria</taxon>
        <taxon>Foraminifera</taxon>
        <taxon>Monothalamids</taxon>
        <taxon>Reticulomyxidae</taxon>
        <taxon>Reticulomyxa</taxon>
    </lineage>
</organism>
<evidence type="ECO:0000313" key="2">
    <source>
        <dbReference type="Proteomes" id="UP000023152"/>
    </source>
</evidence>
<dbReference type="AlphaFoldDB" id="X6LQ85"/>
<dbReference type="Proteomes" id="UP000023152">
    <property type="component" value="Unassembled WGS sequence"/>
</dbReference>
<accession>X6LQ85</accession>
<gene>
    <name evidence="1" type="ORF">RFI_33344</name>
</gene>
<sequence>MTYTSTITNGCGPEEDIADIQSELENEGRVIRTVYRSKKLQTFIHIHYKSIDQAKQHAKLRIGFIHSTIINNNIKNIETKEQQSQNVDEKQQQEITYKNEILEPNAAIKLDT</sequence>